<dbReference type="GO" id="GO:0008270">
    <property type="term" value="F:zinc ion binding"/>
    <property type="evidence" value="ECO:0007669"/>
    <property type="project" value="UniProtKB-KW"/>
</dbReference>
<dbReference type="PANTHER" id="PTHR47718:SF8">
    <property type="entry name" value="PROTEIN FAR1-RELATED SEQUENCE"/>
    <property type="match status" value="1"/>
</dbReference>
<dbReference type="InterPro" id="IPR004330">
    <property type="entry name" value="FAR1_DNA_bnd_dom"/>
</dbReference>
<evidence type="ECO:0000256" key="2">
    <source>
        <dbReference type="ARBA" id="ARBA00022771"/>
    </source>
</evidence>
<evidence type="ECO:0000256" key="1">
    <source>
        <dbReference type="ARBA" id="ARBA00022723"/>
    </source>
</evidence>
<dbReference type="InterPro" id="IPR006564">
    <property type="entry name" value="Znf_PMZ"/>
</dbReference>
<dbReference type="Pfam" id="PF10551">
    <property type="entry name" value="MULE"/>
    <property type="match status" value="1"/>
</dbReference>
<organism evidence="7 8">
    <name type="scientific">Triticum turgidum subsp. durum</name>
    <name type="common">Durum wheat</name>
    <name type="synonym">Triticum durum</name>
    <dbReference type="NCBI Taxonomy" id="4567"/>
    <lineage>
        <taxon>Eukaryota</taxon>
        <taxon>Viridiplantae</taxon>
        <taxon>Streptophyta</taxon>
        <taxon>Embryophyta</taxon>
        <taxon>Tracheophyta</taxon>
        <taxon>Spermatophyta</taxon>
        <taxon>Magnoliopsida</taxon>
        <taxon>Liliopsida</taxon>
        <taxon>Poales</taxon>
        <taxon>Poaceae</taxon>
        <taxon>BOP clade</taxon>
        <taxon>Pooideae</taxon>
        <taxon>Triticodae</taxon>
        <taxon>Triticeae</taxon>
        <taxon>Triticinae</taxon>
        <taxon>Triticum</taxon>
    </lineage>
</organism>
<dbReference type="SMART" id="SM00575">
    <property type="entry name" value="ZnF_PMZ"/>
    <property type="match status" value="1"/>
</dbReference>
<dbReference type="InterPro" id="IPR007527">
    <property type="entry name" value="Znf_SWIM"/>
</dbReference>
<dbReference type="Gramene" id="TRITD1Bv1G013170.1">
    <property type="protein sequence ID" value="TRITD1Bv1G013170.1"/>
    <property type="gene ID" value="TRITD1Bv1G013170"/>
</dbReference>
<keyword evidence="2 4" id="KW-0863">Zinc-finger</keyword>
<evidence type="ECO:0000256" key="5">
    <source>
        <dbReference type="SAM" id="MobiDB-lite"/>
    </source>
</evidence>
<dbReference type="InterPro" id="IPR018289">
    <property type="entry name" value="MULE_transposase_dom"/>
</dbReference>
<evidence type="ECO:0000259" key="6">
    <source>
        <dbReference type="PROSITE" id="PS50966"/>
    </source>
</evidence>
<dbReference type="AlphaFoldDB" id="A0A9R0V351"/>
<dbReference type="Proteomes" id="UP000324705">
    <property type="component" value="Chromosome 1B"/>
</dbReference>
<keyword evidence="1" id="KW-0479">Metal-binding</keyword>
<accession>A0A9R0V351</accession>
<name>A0A9R0V351_TRITD</name>
<dbReference type="Pfam" id="PF03101">
    <property type="entry name" value="FAR1"/>
    <property type="match status" value="1"/>
</dbReference>
<keyword evidence="3" id="KW-0862">Zinc</keyword>
<dbReference type="OMA" id="HAREFES"/>
<dbReference type="EMBL" id="LT934112">
    <property type="protein sequence ID" value="VAH12955.1"/>
    <property type="molecule type" value="Genomic_DNA"/>
</dbReference>
<gene>
    <name evidence="7" type="ORF">TRITD_1Bv1G013170</name>
</gene>
<reference evidence="7 8" key="1">
    <citation type="submission" date="2017-09" db="EMBL/GenBank/DDBJ databases">
        <authorList>
            <consortium name="International Durum Wheat Genome Sequencing Consortium (IDWGSC)"/>
            <person name="Milanesi L."/>
        </authorList>
    </citation>
    <scope>NUCLEOTIDE SEQUENCE [LARGE SCALE GENOMIC DNA]</scope>
    <source>
        <strain evidence="8">cv. Svevo</strain>
    </source>
</reference>
<feature type="compositionally biased region" description="Basic residues" evidence="5">
    <location>
        <begin position="720"/>
        <end position="733"/>
    </location>
</feature>
<dbReference type="Pfam" id="PF04434">
    <property type="entry name" value="SWIM"/>
    <property type="match status" value="1"/>
</dbReference>
<keyword evidence="8" id="KW-1185">Reference proteome</keyword>
<evidence type="ECO:0000313" key="7">
    <source>
        <dbReference type="EMBL" id="VAH12955.1"/>
    </source>
</evidence>
<feature type="domain" description="SWIM-type" evidence="6">
    <location>
        <begin position="535"/>
        <end position="571"/>
    </location>
</feature>
<proteinExistence type="predicted"/>
<dbReference type="PANTHER" id="PTHR47718">
    <property type="entry name" value="OS01G0519700 PROTEIN"/>
    <property type="match status" value="1"/>
</dbReference>
<evidence type="ECO:0000256" key="3">
    <source>
        <dbReference type="ARBA" id="ARBA00022833"/>
    </source>
</evidence>
<evidence type="ECO:0000256" key="4">
    <source>
        <dbReference type="PROSITE-ProRule" id="PRU00325"/>
    </source>
</evidence>
<feature type="compositionally biased region" description="Polar residues" evidence="5">
    <location>
        <begin position="1"/>
        <end position="10"/>
    </location>
</feature>
<protein>
    <recommendedName>
        <fullName evidence="6">SWIM-type domain-containing protein</fullName>
    </recommendedName>
</protein>
<sequence length="733" mass="84115">MDGAPATSSSVDHDTTDVGEAGQNTDDDYSKRLKPKIGMEFENDDIAYEFYNAYAGHVGFSVRKFWHDKSSTNVIRTKKFVCSKAGFKDKSKEQCQRKRADTRVGCMAEMTIKISGNGKYVVSSFEDAHNHELVTPSKAHLLRSQRRITEAQKAQIDILNDSGIRPKSGHEVMSRQAGGRRCLSFGQKDYKNYLRSKRMQSIQEGDTGAILQYLQDKQMENPSFFYAIQVDEDEMITNIFWADARSILDYHYFGDVVCFDTTFKTNSYGRPFAPFVGVNHHKQTVVFGAALLYDETSETFEWLFETFKRAMSRKEPKTILTDQCAAIISAIGKVFTNSTHRLCVWHMYQNAAKHLSHVFQGSKTFKKDFGKCVYDFEEVDEFLTGWNDMLVKYNLEDNDWLHRLFQNKEKWALVYGRQTFCADMISTQRSESINALLKRYLHVRLDLLDFFKHYERAVDDRRYAEVESDFYASQTSSKVPYVPMLIQTSKVYTPAMFETFKGEFDMVMGYCVYESGRTGSISEFKVTHSASQNSHTVKFDPNGSKVSCSCKKFEFVGVLCRHALKVLDHNNIKELAPEYILKRWTRRAKSGASQAIQKCSDDEDIRVMLARQYGSLCRTYNNILSKAAANKEAYALLQTMSIELMEKVDQILHGNQSKDISPNHEQAEKQPVECNIENVVTEKQPVECNLENVVTVQGIKRKEQGNSNKRIKSGLELNNKNKHNKKGMVFHKK</sequence>
<dbReference type="PROSITE" id="PS50966">
    <property type="entry name" value="ZF_SWIM"/>
    <property type="match status" value="1"/>
</dbReference>
<feature type="region of interest" description="Disordered" evidence="5">
    <location>
        <begin position="704"/>
        <end position="733"/>
    </location>
</feature>
<evidence type="ECO:0000313" key="8">
    <source>
        <dbReference type="Proteomes" id="UP000324705"/>
    </source>
</evidence>
<feature type="region of interest" description="Disordered" evidence="5">
    <location>
        <begin position="1"/>
        <end position="31"/>
    </location>
</feature>